<dbReference type="InterPro" id="IPR023210">
    <property type="entry name" value="NADP_OxRdtase_dom"/>
</dbReference>
<name>A0ABS5BTF9_9BACT</name>
<keyword evidence="4" id="KW-1185">Reference proteome</keyword>
<dbReference type="InterPro" id="IPR036812">
    <property type="entry name" value="NAD(P)_OxRdtase_dom_sf"/>
</dbReference>
<dbReference type="SUPFAM" id="SSF51430">
    <property type="entry name" value="NAD(P)-linked oxidoreductase"/>
    <property type="match status" value="1"/>
</dbReference>
<proteinExistence type="predicted"/>
<evidence type="ECO:0000256" key="1">
    <source>
        <dbReference type="ARBA" id="ARBA00023002"/>
    </source>
</evidence>
<evidence type="ECO:0000313" key="3">
    <source>
        <dbReference type="EMBL" id="MBP3956974.1"/>
    </source>
</evidence>
<dbReference type="CDD" id="cd19079">
    <property type="entry name" value="AKR_EcYajO-like"/>
    <property type="match status" value="1"/>
</dbReference>
<evidence type="ECO:0000313" key="4">
    <source>
        <dbReference type="Proteomes" id="UP000676565"/>
    </source>
</evidence>
<evidence type="ECO:0000259" key="2">
    <source>
        <dbReference type="Pfam" id="PF00248"/>
    </source>
</evidence>
<dbReference type="PANTHER" id="PTHR43364">
    <property type="entry name" value="NADH-SPECIFIC METHYLGLYOXAL REDUCTASE-RELATED"/>
    <property type="match status" value="1"/>
</dbReference>
<dbReference type="Gene3D" id="3.20.20.100">
    <property type="entry name" value="NADP-dependent oxidoreductase domain"/>
    <property type="match status" value="1"/>
</dbReference>
<dbReference type="RefSeq" id="WP_210655598.1">
    <property type="nucleotide sequence ID" value="NZ_JAGKQQ010000001.1"/>
</dbReference>
<reference evidence="3 4" key="1">
    <citation type="submission" date="2021-04" db="EMBL/GenBank/DDBJ databases">
        <authorList>
            <person name="Ivanova A."/>
        </authorList>
    </citation>
    <scope>NUCLEOTIDE SEQUENCE [LARGE SCALE GENOMIC DNA]</scope>
    <source>
        <strain evidence="3 4">G18</strain>
    </source>
</reference>
<accession>A0ABS5BTF9</accession>
<dbReference type="Proteomes" id="UP000676565">
    <property type="component" value="Unassembled WGS sequence"/>
</dbReference>
<feature type="domain" description="NADP-dependent oxidoreductase" evidence="2">
    <location>
        <begin position="15"/>
        <end position="316"/>
    </location>
</feature>
<dbReference type="PANTHER" id="PTHR43364:SF4">
    <property type="entry name" value="NAD(P)-LINKED OXIDOREDUCTASE SUPERFAMILY PROTEIN"/>
    <property type="match status" value="1"/>
</dbReference>
<dbReference type="EMBL" id="JAGKQQ010000001">
    <property type="protein sequence ID" value="MBP3956974.1"/>
    <property type="molecule type" value="Genomic_DNA"/>
</dbReference>
<sequence length="327" mass="36682">MEYVNLGRTGTKVSRICLGCMTYGTSKWRPWVLDEEPSRPFFRQAWEAGINFFDTADMYSDGESEVVLGRALRELAIPREQVVIATKVFHPVGATPNERGLSAKHIRHAIDNSLKRLQLDYVDLYQIHRFDPSTPIEETLDALDAAVRAGKVLHIGASSMFAWQLSKMLHASDRLGLARFVTMQNHWNLVYREEEREVNPLCRDEGLGLLPWSPLARGFLAGNRRTKGEGDTSRAKTDDFAHKLYYQDGDFTVVDRVTEVAQRRGVPNAQVALAWLLHQPGITAPIVGASKPHHLTDAIAAAELKLEPAELKSLEEPYQPHPVLGHS</sequence>
<dbReference type="Pfam" id="PF00248">
    <property type="entry name" value="Aldo_ket_red"/>
    <property type="match status" value="1"/>
</dbReference>
<comment type="caution">
    <text evidence="3">The sequence shown here is derived from an EMBL/GenBank/DDBJ whole genome shotgun (WGS) entry which is preliminary data.</text>
</comment>
<protein>
    <submittedName>
        <fullName evidence="3">Aldo/keto reductase</fullName>
    </submittedName>
</protein>
<organism evidence="3 4">
    <name type="scientific">Gemmata palustris</name>
    <dbReference type="NCBI Taxonomy" id="2822762"/>
    <lineage>
        <taxon>Bacteria</taxon>
        <taxon>Pseudomonadati</taxon>
        <taxon>Planctomycetota</taxon>
        <taxon>Planctomycetia</taxon>
        <taxon>Gemmatales</taxon>
        <taxon>Gemmataceae</taxon>
        <taxon>Gemmata</taxon>
    </lineage>
</organism>
<gene>
    <name evidence="3" type="ORF">J8F10_17025</name>
</gene>
<keyword evidence="1" id="KW-0560">Oxidoreductase</keyword>
<dbReference type="InterPro" id="IPR050523">
    <property type="entry name" value="AKR_Detox_Biosynth"/>
</dbReference>